<accession>A0ABY4RC87</accession>
<feature type="chain" id="PRO_5045346338" evidence="1">
    <location>
        <begin position="16"/>
        <end position="261"/>
    </location>
</feature>
<evidence type="ECO:0000256" key="1">
    <source>
        <dbReference type="SAM" id="SignalP"/>
    </source>
</evidence>
<dbReference type="SUPFAM" id="SSF54001">
    <property type="entry name" value="Cysteine proteinases"/>
    <property type="match status" value="1"/>
</dbReference>
<dbReference type="InterPro" id="IPR038765">
    <property type="entry name" value="Papain-like_cys_pep_sf"/>
</dbReference>
<reference evidence="2" key="1">
    <citation type="submission" date="2021-09" db="EMBL/GenBank/DDBJ databases">
        <title>First case of bloodstream infection caused by Mixta hanseatica sp. nov., a member of the Erwiniaceae family.</title>
        <authorList>
            <person name="Both A."/>
            <person name="Huang J."/>
            <person name="Wenzel P."/>
            <person name="Aepfelbacher M."/>
            <person name="Rohde H."/>
            <person name="Christner M."/>
            <person name="Hentschke M."/>
        </authorList>
    </citation>
    <scope>NUCLEOTIDE SEQUENCE</scope>
    <source>
        <strain evidence="2">X22927</strain>
    </source>
</reference>
<name>A0ABY4RC87_9GAMM</name>
<dbReference type="Gene3D" id="2.30.260.10">
    <property type="entry name" value="putative xylanase like domain"/>
    <property type="match status" value="1"/>
</dbReference>
<dbReference type="PROSITE" id="PS51257">
    <property type="entry name" value="PROKAR_LIPOPROTEIN"/>
    <property type="match status" value="1"/>
</dbReference>
<feature type="signal peptide" evidence="1">
    <location>
        <begin position="1"/>
        <end position="15"/>
    </location>
</feature>
<gene>
    <name evidence="2" type="ORF">K6958_10235</name>
</gene>
<keyword evidence="1" id="KW-0732">Signal</keyword>
<organism evidence="2 3">
    <name type="scientific">Mixta hanseatica</name>
    <dbReference type="NCBI Taxonomy" id="2872648"/>
    <lineage>
        <taxon>Bacteria</taxon>
        <taxon>Pseudomonadati</taxon>
        <taxon>Pseudomonadota</taxon>
        <taxon>Gammaproteobacteria</taxon>
        <taxon>Enterobacterales</taxon>
        <taxon>Erwiniaceae</taxon>
        <taxon>Mixta</taxon>
    </lineage>
</organism>
<evidence type="ECO:0000313" key="3">
    <source>
        <dbReference type="Proteomes" id="UP001056635"/>
    </source>
</evidence>
<evidence type="ECO:0000313" key="2">
    <source>
        <dbReference type="EMBL" id="UQY45978.1"/>
    </source>
</evidence>
<sequence>MKLIASILLIFSVSACTVKPPCPIIDKHTSQRLDALIEQQVIPSQDKPTGEKIAAISQAFLGTPYQADTLIGTDSVPEQLVVNFNGVDCFTLLDYVAALSHASSRNDFFTQLRLTRYHQGQVSFTQRKHFFSDWFSLTPLNARDITDQLNTPTIKVTKQLNLKADGGRYLSGLPVTQRIINYIPANNINKATLNALQTGDYVGIYTPLAGLDVSHTGIIIKKGQQVWLRNASSLKKNNKVVDTPLLSYIKTRPGIVVARPL</sequence>
<dbReference type="Pfam" id="PF07313">
    <property type="entry name" value="AmiA-like"/>
    <property type="match status" value="1"/>
</dbReference>
<dbReference type="RefSeq" id="WP_249894530.1">
    <property type="nucleotide sequence ID" value="NZ_CP082904.1"/>
</dbReference>
<keyword evidence="3" id="KW-1185">Reference proteome</keyword>
<dbReference type="InterPro" id="IPR010846">
    <property type="entry name" value="AmiA-like"/>
</dbReference>
<proteinExistence type="predicted"/>
<dbReference type="Gene3D" id="1.10.3670.10">
    <property type="entry name" value="Putative xylanase like domain"/>
    <property type="match status" value="1"/>
</dbReference>
<dbReference type="Proteomes" id="UP001056635">
    <property type="component" value="Chromosome"/>
</dbReference>
<dbReference type="EMBL" id="CP082904">
    <property type="protein sequence ID" value="UQY45978.1"/>
    <property type="molecule type" value="Genomic_DNA"/>
</dbReference>
<protein>
    <submittedName>
        <fullName evidence="2">DUF1460 domain-containing protein</fullName>
    </submittedName>
</protein>